<evidence type="ECO:0000313" key="5">
    <source>
        <dbReference type="Proteomes" id="UP000054653"/>
    </source>
</evidence>
<name>A0A0V1D1L0_TRIBR</name>
<dbReference type="PANTHER" id="PTHR12281">
    <property type="entry name" value="RP42 RELATED"/>
    <property type="match status" value="1"/>
</dbReference>
<dbReference type="Pfam" id="PF14555">
    <property type="entry name" value="UBA_4"/>
    <property type="match status" value="1"/>
</dbReference>
<dbReference type="Proteomes" id="UP000054653">
    <property type="component" value="Unassembled WGS sequence"/>
</dbReference>
<evidence type="ECO:0000256" key="2">
    <source>
        <dbReference type="RuleBase" id="RU410713"/>
    </source>
</evidence>
<dbReference type="EMBL" id="JYDI01000058">
    <property type="protein sequence ID" value="KRY55286.1"/>
    <property type="molecule type" value="Genomic_DNA"/>
</dbReference>
<gene>
    <name evidence="4" type="primary">DCUN1D1</name>
    <name evidence="4" type="ORF">T03_6789</name>
</gene>
<dbReference type="GO" id="GO:2000436">
    <property type="term" value="P:positive regulation of protein neddylation"/>
    <property type="evidence" value="ECO:0007669"/>
    <property type="project" value="UniProtKB-ARBA"/>
</dbReference>
<proteinExistence type="predicted"/>
<evidence type="ECO:0000313" key="4">
    <source>
        <dbReference type="EMBL" id="KRY55286.1"/>
    </source>
</evidence>
<dbReference type="STRING" id="45882.A0A0V1D1L0"/>
<dbReference type="FunFam" id="1.10.238.200:FF:000003">
    <property type="entry name" value="DCN1-like protein 3"/>
    <property type="match status" value="1"/>
</dbReference>
<sequence>LLHQQERITYQYNFEKLIRFCRFDLRSHVGMCCAAYFRVQSGFDGCLNLRMNKLKNTQKEKVRNFIQWTRASEKVAINYLSQSDWRLDLACDMYFNNPGSYSRVEKSPYDRKKIELLYNKYKDPHDPDKISPSGVEQFLADLRISAEDRLVLVFAWKVNAQTQCEFTKDEFINGLISLRCDTVEKIRQRLHLLEDELNQPSAFRNFYQFTFGYAKNPEKKCLDQEMAIAYWKLLLTGKFNHLDSWCSFLEEHHNKPITRDTWNLLLEFSQVIKDDFSNYDVDGSAWPVLLDNFVETMRKKETTERQ</sequence>
<keyword evidence="5" id="KW-1185">Reference proteome</keyword>
<dbReference type="InterPro" id="IPR009060">
    <property type="entry name" value="UBA-like_sf"/>
</dbReference>
<dbReference type="InterPro" id="IPR014764">
    <property type="entry name" value="DCN-prot"/>
</dbReference>
<keyword evidence="1" id="KW-0833">Ubl conjugation pathway</keyword>
<protein>
    <recommendedName>
        <fullName evidence="2">Defective in cullin neddylation protein</fullName>
    </recommendedName>
</protein>
<evidence type="ECO:0000256" key="1">
    <source>
        <dbReference type="ARBA" id="ARBA00022786"/>
    </source>
</evidence>
<dbReference type="CDD" id="cd14350">
    <property type="entry name" value="UBA_DCNL"/>
    <property type="match status" value="1"/>
</dbReference>
<dbReference type="GO" id="GO:0032182">
    <property type="term" value="F:ubiquitin-like protein binding"/>
    <property type="evidence" value="ECO:0007669"/>
    <property type="project" value="TreeGrafter"/>
</dbReference>
<feature type="domain" description="DCUN1" evidence="3">
    <location>
        <begin position="109"/>
        <end position="298"/>
    </location>
</feature>
<dbReference type="Gene3D" id="1.10.238.200">
    <property type="entry name" value="Cullin, PONY binding domain"/>
    <property type="match status" value="1"/>
</dbReference>
<evidence type="ECO:0000259" key="3">
    <source>
        <dbReference type="PROSITE" id="PS51229"/>
    </source>
</evidence>
<dbReference type="GO" id="GO:0045116">
    <property type="term" value="P:protein neddylation"/>
    <property type="evidence" value="ECO:0007669"/>
    <property type="project" value="TreeGrafter"/>
</dbReference>
<comment type="caution">
    <text evidence="4">The sequence shown here is derived from an EMBL/GenBank/DDBJ whole genome shotgun (WGS) entry which is preliminary data.</text>
</comment>
<dbReference type="GO" id="GO:0005886">
    <property type="term" value="C:plasma membrane"/>
    <property type="evidence" value="ECO:0007669"/>
    <property type="project" value="UniProtKB-ARBA"/>
</dbReference>
<dbReference type="GO" id="GO:0097602">
    <property type="term" value="F:cullin family protein binding"/>
    <property type="evidence" value="ECO:0007669"/>
    <property type="project" value="TreeGrafter"/>
</dbReference>
<reference evidence="4 5" key="1">
    <citation type="submission" date="2015-01" db="EMBL/GenBank/DDBJ databases">
        <title>Evolution of Trichinella species and genotypes.</title>
        <authorList>
            <person name="Korhonen P.K."/>
            <person name="Edoardo P."/>
            <person name="Giuseppe L.R."/>
            <person name="Gasser R.B."/>
        </authorList>
    </citation>
    <scope>NUCLEOTIDE SEQUENCE [LARGE SCALE GENOMIC DNA]</scope>
    <source>
        <strain evidence="4">ISS120</strain>
    </source>
</reference>
<dbReference type="OMA" id="LWCKFLQ"/>
<dbReference type="PROSITE" id="PS51229">
    <property type="entry name" value="DCUN1"/>
    <property type="match status" value="1"/>
</dbReference>
<comment type="function">
    <text evidence="2">Neddylation of cullins play an essential role in the regulation of SCF-type complexes activity.</text>
</comment>
<dbReference type="Gene3D" id="1.10.238.10">
    <property type="entry name" value="EF-hand"/>
    <property type="match status" value="1"/>
</dbReference>
<dbReference type="FunFam" id="1.10.238.10:FF:000030">
    <property type="entry name" value="DCN1-like protein"/>
    <property type="match status" value="1"/>
</dbReference>
<dbReference type="SUPFAM" id="SSF46934">
    <property type="entry name" value="UBA-like"/>
    <property type="match status" value="1"/>
</dbReference>
<dbReference type="OrthoDB" id="286637at2759"/>
<dbReference type="InterPro" id="IPR042460">
    <property type="entry name" value="DCN1-like_PONY"/>
</dbReference>
<organism evidence="4 5">
    <name type="scientific">Trichinella britovi</name>
    <name type="common">Parasitic roundworm</name>
    <dbReference type="NCBI Taxonomy" id="45882"/>
    <lineage>
        <taxon>Eukaryota</taxon>
        <taxon>Metazoa</taxon>
        <taxon>Ecdysozoa</taxon>
        <taxon>Nematoda</taxon>
        <taxon>Enoplea</taxon>
        <taxon>Dorylaimia</taxon>
        <taxon>Trichinellida</taxon>
        <taxon>Trichinellidae</taxon>
        <taxon>Trichinella</taxon>
    </lineage>
</organism>
<dbReference type="InterPro" id="IPR005176">
    <property type="entry name" value="PONY_dom"/>
</dbReference>
<dbReference type="AlphaFoldDB" id="A0A0V1D1L0"/>
<dbReference type="Gene3D" id="1.10.8.10">
    <property type="entry name" value="DNA helicase RuvA subunit, C-terminal domain"/>
    <property type="match status" value="1"/>
</dbReference>
<feature type="non-terminal residue" evidence="4">
    <location>
        <position position="1"/>
    </location>
</feature>
<accession>A0A0V1D1L0</accession>
<dbReference type="Pfam" id="PF03556">
    <property type="entry name" value="Cullin_binding"/>
    <property type="match status" value="1"/>
</dbReference>
<dbReference type="GO" id="GO:0031624">
    <property type="term" value="F:ubiquitin conjugating enzyme binding"/>
    <property type="evidence" value="ECO:0007669"/>
    <property type="project" value="TreeGrafter"/>
</dbReference>
<dbReference type="PANTHER" id="PTHR12281:SF32">
    <property type="entry name" value="DCN1-LIKE PROTEIN"/>
    <property type="match status" value="1"/>
</dbReference>
<dbReference type="GO" id="GO:0000151">
    <property type="term" value="C:ubiquitin ligase complex"/>
    <property type="evidence" value="ECO:0007669"/>
    <property type="project" value="TreeGrafter"/>
</dbReference>